<keyword evidence="5" id="KW-1185">Reference proteome</keyword>
<feature type="compositionally biased region" description="Polar residues" evidence="1">
    <location>
        <begin position="289"/>
        <end position="299"/>
    </location>
</feature>
<sequence length="958" mass="104544">MGGARVGGLGNMPGWWFTIESTTTKHFIQQLKIAVENALKSKSDVRAIMRARATKQRFPVSQWVEDLEKLQSSAIEISHKQAAKEKRPTFDSPSTPTILETPGLLSVLQSRLVKPSLHPRPAVVQGPSQSRGLGTISELCSRSGISQAPDQGKVLNSFSEGRLLARSGPGLGNKMGPSSRRKAPPPLLLAKSSNTVARVNTTAVRRQSGGEPADGNRQAPIARSPSSPNIRNKHNLSEQETIETLERPKTRRSQSMPQLQPNDKKAVRLLGMQLSASRASALLSPKYSPFSSDENSTRPPSTPSAPVRPRSTYYTSPLTPTTPLSSVSRAHWRTQSNSTAPTSVNGADSFSGHNSDSTATSISGSPFSNAAIPGAANSVKFNIIHTPHAVDSFPSLGPHFFPHGGISVLSTSDVQGGKPDNILQNVTPFFSDPDGEYETKFKQKLRKLNGKSSENQLCIEEYLLKSEKSWFGKLRAAELRKASEGNFPGKQSPEAVAQAIRKREARKDVFGLGNNYKPPAGLKRVLRMKIGDWPVYSFLLAFGQIIAANSYQITLLNGTVGESANKLYAIASIYLAASLGWWLLYRRLQTVYVVSLPFFFYGLAFFLIGISPLASQSNSIGWLHNVATGFYALASSSGALYFAVNFADEGGAPVTSFVYRACVLQGTQQIYVVALWYWGAALAKAQGTVSVVANLNSYPKILVPVCITLACVMWSAGVVLFVGLPTYYRQAPGNIPSFYPSLFRRKIIIWFFVVVLIQNYFLSAPYGRNWLYLWSSQAVPAWLIVILIIVFFVGIWIAFLYLFSHLSKSHSWVLPVFAMGLGAPRWAQILWGTSNIGQYLPWITGPIASGVAGRSLWLWLGVLDAVQGVGFGMILLQTLTRFHVLFTLIAAQMLGSLATIVARATAPDKIGPGNVFPDLCINPREGLASAWFWIALLFQLAVPIGFGAFFRKEQLSKA</sequence>
<dbReference type="GO" id="GO:0009277">
    <property type="term" value="C:fungal-type cell wall"/>
    <property type="evidence" value="ECO:0007669"/>
    <property type="project" value="TreeGrafter"/>
</dbReference>
<protein>
    <submittedName>
        <fullName evidence="4">Cell wall alpha-1,3-glucan synthase ags1</fullName>
    </submittedName>
</protein>
<dbReference type="Pfam" id="PF26127">
    <property type="entry name" value="12TM_Mok13"/>
    <property type="match status" value="1"/>
</dbReference>
<dbReference type="InterPro" id="IPR058655">
    <property type="entry name" value="Mok11-14/Ags1-like"/>
</dbReference>
<feature type="transmembrane region" description="Helical" evidence="2">
    <location>
        <begin position="926"/>
        <end position="950"/>
    </location>
</feature>
<name>A0A8H3IS89_9LECA</name>
<evidence type="ECO:0000256" key="1">
    <source>
        <dbReference type="SAM" id="MobiDB-lite"/>
    </source>
</evidence>
<keyword evidence="2" id="KW-1133">Transmembrane helix</keyword>
<dbReference type="PANTHER" id="PTHR47182">
    <property type="entry name" value="CELL WALL ALPHA-1,3-GLUCAN SYNTHASE AGS1-RELATED"/>
    <property type="match status" value="1"/>
</dbReference>
<dbReference type="OrthoDB" id="512920at2759"/>
<feature type="transmembrane region" description="Helical" evidence="2">
    <location>
        <begin position="856"/>
        <end position="876"/>
    </location>
</feature>
<evidence type="ECO:0000313" key="5">
    <source>
        <dbReference type="Proteomes" id="UP000664203"/>
    </source>
</evidence>
<gene>
    <name evidence="4" type="primary">AGS1_3</name>
    <name evidence="4" type="ORF">ALECFALPRED_003149</name>
</gene>
<dbReference type="InterPro" id="IPR058654">
    <property type="entry name" value="Mok11-14/Ags1-like_TM"/>
</dbReference>
<dbReference type="EMBL" id="CAJPDR010000204">
    <property type="protein sequence ID" value="CAF9925490.1"/>
    <property type="molecule type" value="Genomic_DNA"/>
</dbReference>
<feature type="compositionally biased region" description="Polar residues" evidence="1">
    <location>
        <begin position="333"/>
        <end position="360"/>
    </location>
</feature>
<feature type="compositionally biased region" description="Polar residues" evidence="1">
    <location>
        <begin position="191"/>
        <end position="205"/>
    </location>
</feature>
<keyword evidence="2" id="KW-0812">Transmembrane</keyword>
<evidence type="ECO:0000256" key="2">
    <source>
        <dbReference type="SAM" id="Phobius"/>
    </source>
</evidence>
<proteinExistence type="predicted"/>
<feature type="transmembrane region" description="Helical" evidence="2">
    <location>
        <begin position="567"/>
        <end position="585"/>
    </location>
</feature>
<feature type="domain" description="Cell wall alpha-1,3-glucan synthase Mok11-14/Ags1-like transmembrane" evidence="3">
    <location>
        <begin position="525"/>
        <end position="955"/>
    </location>
</feature>
<feature type="transmembrane region" description="Helical" evidence="2">
    <location>
        <begin position="533"/>
        <end position="555"/>
    </location>
</feature>
<dbReference type="Proteomes" id="UP000664203">
    <property type="component" value="Unassembled WGS sequence"/>
</dbReference>
<evidence type="ECO:0000313" key="4">
    <source>
        <dbReference type="EMBL" id="CAF9925490.1"/>
    </source>
</evidence>
<feature type="region of interest" description="Disordered" evidence="1">
    <location>
        <begin position="165"/>
        <end position="262"/>
    </location>
</feature>
<accession>A0A8H3IS89</accession>
<comment type="caution">
    <text evidence="4">The sequence shown here is derived from an EMBL/GenBank/DDBJ whole genome shotgun (WGS) entry which is preliminary data.</text>
</comment>
<reference evidence="4" key="1">
    <citation type="submission" date="2021-03" db="EMBL/GenBank/DDBJ databases">
        <authorList>
            <person name="Tagirdzhanova G."/>
        </authorList>
    </citation>
    <scope>NUCLEOTIDE SEQUENCE</scope>
</reference>
<feature type="transmembrane region" description="Helical" evidence="2">
    <location>
        <begin position="883"/>
        <end position="906"/>
    </location>
</feature>
<feature type="region of interest" description="Disordered" evidence="1">
    <location>
        <begin position="286"/>
        <end position="360"/>
    </location>
</feature>
<dbReference type="PANTHER" id="PTHR47182:SF2">
    <property type="entry name" value="CELL WALL ALPHA-1,3-GLUCAN SYNTHASE AGS1"/>
    <property type="match status" value="1"/>
</dbReference>
<keyword evidence="2" id="KW-0472">Membrane</keyword>
<feature type="transmembrane region" description="Helical" evidence="2">
    <location>
        <begin position="622"/>
        <end position="644"/>
    </location>
</feature>
<evidence type="ECO:0000259" key="3">
    <source>
        <dbReference type="Pfam" id="PF26127"/>
    </source>
</evidence>
<dbReference type="GO" id="GO:0070600">
    <property type="term" value="P:fungal-type cell wall (1-&gt;3)-alpha-glucan biosynthetic process"/>
    <property type="evidence" value="ECO:0007669"/>
    <property type="project" value="TreeGrafter"/>
</dbReference>
<dbReference type="GO" id="GO:0047657">
    <property type="term" value="F:alpha-1,3-glucan synthase activity"/>
    <property type="evidence" value="ECO:0007669"/>
    <property type="project" value="TreeGrafter"/>
</dbReference>
<feature type="transmembrane region" description="Helical" evidence="2">
    <location>
        <begin position="747"/>
        <end position="767"/>
    </location>
</feature>
<feature type="transmembrane region" description="Helical" evidence="2">
    <location>
        <begin position="701"/>
        <end position="727"/>
    </location>
</feature>
<feature type="transmembrane region" description="Helical" evidence="2">
    <location>
        <begin position="779"/>
        <end position="803"/>
    </location>
</feature>
<feature type="compositionally biased region" description="Low complexity" evidence="1">
    <location>
        <begin position="309"/>
        <end position="329"/>
    </location>
</feature>
<organism evidence="4 5">
    <name type="scientific">Alectoria fallacina</name>
    <dbReference type="NCBI Taxonomy" id="1903189"/>
    <lineage>
        <taxon>Eukaryota</taxon>
        <taxon>Fungi</taxon>
        <taxon>Dikarya</taxon>
        <taxon>Ascomycota</taxon>
        <taxon>Pezizomycotina</taxon>
        <taxon>Lecanoromycetes</taxon>
        <taxon>OSLEUM clade</taxon>
        <taxon>Lecanoromycetidae</taxon>
        <taxon>Lecanorales</taxon>
        <taxon>Lecanorineae</taxon>
        <taxon>Parmeliaceae</taxon>
        <taxon>Alectoria</taxon>
    </lineage>
</organism>
<feature type="transmembrane region" description="Helical" evidence="2">
    <location>
        <begin position="812"/>
        <end position="831"/>
    </location>
</feature>
<feature type="transmembrane region" description="Helical" evidence="2">
    <location>
        <begin position="591"/>
        <end position="610"/>
    </location>
</feature>
<dbReference type="AlphaFoldDB" id="A0A8H3IS89"/>